<keyword evidence="2" id="KW-0238">DNA-binding</keyword>
<keyword evidence="4" id="KW-1133">Transmembrane helix</keyword>
<dbReference type="Proteomes" id="UP000275719">
    <property type="component" value="Unassembled WGS sequence"/>
</dbReference>
<keyword evidence="7" id="KW-1185">Reference proteome</keyword>
<dbReference type="GO" id="GO:0003700">
    <property type="term" value="F:DNA-binding transcription factor activity"/>
    <property type="evidence" value="ECO:0007669"/>
    <property type="project" value="InterPro"/>
</dbReference>
<feature type="transmembrane region" description="Helical" evidence="4">
    <location>
        <begin position="381"/>
        <end position="401"/>
    </location>
</feature>
<evidence type="ECO:0000259" key="5">
    <source>
        <dbReference type="PROSITE" id="PS01124"/>
    </source>
</evidence>
<evidence type="ECO:0000256" key="3">
    <source>
        <dbReference type="ARBA" id="ARBA00023163"/>
    </source>
</evidence>
<organism evidence="6 7">
    <name type="scientific">Paenimyroides tangerinum</name>
    <dbReference type="NCBI Taxonomy" id="2488728"/>
    <lineage>
        <taxon>Bacteria</taxon>
        <taxon>Pseudomonadati</taxon>
        <taxon>Bacteroidota</taxon>
        <taxon>Flavobacteriia</taxon>
        <taxon>Flavobacteriales</taxon>
        <taxon>Flavobacteriaceae</taxon>
        <taxon>Paenimyroides</taxon>
    </lineage>
</organism>
<dbReference type="AlphaFoldDB" id="A0A3P3W263"/>
<dbReference type="SMART" id="SM00342">
    <property type="entry name" value="HTH_ARAC"/>
    <property type="match status" value="1"/>
</dbReference>
<evidence type="ECO:0000313" key="6">
    <source>
        <dbReference type="EMBL" id="RRJ89172.1"/>
    </source>
</evidence>
<keyword evidence="4" id="KW-0812">Transmembrane</keyword>
<dbReference type="PROSITE" id="PS01124">
    <property type="entry name" value="HTH_ARAC_FAMILY_2"/>
    <property type="match status" value="1"/>
</dbReference>
<dbReference type="Pfam" id="PF12833">
    <property type="entry name" value="HTH_18"/>
    <property type="match status" value="1"/>
</dbReference>
<evidence type="ECO:0000256" key="4">
    <source>
        <dbReference type="SAM" id="Phobius"/>
    </source>
</evidence>
<dbReference type="Gene3D" id="1.25.40.10">
    <property type="entry name" value="Tetratricopeptide repeat domain"/>
    <property type="match status" value="1"/>
</dbReference>
<dbReference type="EMBL" id="RQVQ01000032">
    <property type="protein sequence ID" value="RRJ89172.1"/>
    <property type="molecule type" value="Genomic_DNA"/>
</dbReference>
<dbReference type="PANTHER" id="PTHR43280">
    <property type="entry name" value="ARAC-FAMILY TRANSCRIPTIONAL REGULATOR"/>
    <property type="match status" value="1"/>
</dbReference>
<dbReference type="OrthoDB" id="5295174at2"/>
<dbReference type="SUPFAM" id="SSF48452">
    <property type="entry name" value="TPR-like"/>
    <property type="match status" value="1"/>
</dbReference>
<proteinExistence type="predicted"/>
<evidence type="ECO:0000313" key="7">
    <source>
        <dbReference type="Proteomes" id="UP000275719"/>
    </source>
</evidence>
<keyword evidence="3" id="KW-0804">Transcription</keyword>
<dbReference type="SUPFAM" id="SSF46689">
    <property type="entry name" value="Homeodomain-like"/>
    <property type="match status" value="1"/>
</dbReference>
<dbReference type="PANTHER" id="PTHR43280:SF2">
    <property type="entry name" value="HTH-TYPE TRANSCRIPTIONAL REGULATOR EXSA"/>
    <property type="match status" value="1"/>
</dbReference>
<keyword evidence="1" id="KW-0805">Transcription regulation</keyword>
<dbReference type="InterPro" id="IPR018060">
    <property type="entry name" value="HTH_AraC"/>
</dbReference>
<protein>
    <submittedName>
        <fullName evidence="6">AraC family transcriptional regulator</fullName>
    </submittedName>
</protein>
<feature type="domain" description="HTH araC/xylS-type" evidence="5">
    <location>
        <begin position="470"/>
        <end position="576"/>
    </location>
</feature>
<name>A0A3P3W263_9FLAO</name>
<gene>
    <name evidence="6" type="ORF">EG240_12435</name>
</gene>
<dbReference type="GO" id="GO:0043565">
    <property type="term" value="F:sequence-specific DNA binding"/>
    <property type="evidence" value="ECO:0007669"/>
    <property type="project" value="InterPro"/>
</dbReference>
<accession>A0A3P3W263</accession>
<keyword evidence="4" id="KW-0472">Membrane</keyword>
<comment type="caution">
    <text evidence="6">The sequence shown here is derived from an EMBL/GenBank/DDBJ whole genome shotgun (WGS) entry which is preliminary data.</text>
</comment>
<dbReference type="InterPro" id="IPR009057">
    <property type="entry name" value="Homeodomain-like_sf"/>
</dbReference>
<evidence type="ECO:0000256" key="2">
    <source>
        <dbReference type="ARBA" id="ARBA00023125"/>
    </source>
</evidence>
<dbReference type="InterPro" id="IPR011990">
    <property type="entry name" value="TPR-like_helical_dom_sf"/>
</dbReference>
<sequence>MSPTHLKNHISILLLTIFLLPFSCFSQKTSDSYENLWKVIENDTTTKPTKLLYLDTYITKAQKQNNTFEHYKGLNKKSFLVSYTESLILLEEMQPLLSKIKNDSLTGDFLNSKVVLFYKNRAFNQALKCAIASENFNEQHKNFYSLNFVRIDIGNIYYHTRHYQKAVSYFNQAKNYYKNFNDYNHSRAYLSTLYSLGKTFTQLQNTDSLKSTIVQIEENIHLLNAKHKETESGYLNYLKGCLAFLENNTADAATYFKNALPIVTANEDFTNQHVIYLYLGKIAWLNNDKATAVTYFSKIDALFKEKQFLNYELREAYDYLISYYKETNQTQLQLQATENLIALNKQFEAEQLNLANTLHTELETKKLERERSILNISNKQYGFGLVVLGILILLLLVYVIWQDKEKKKLKIKFTALIEKVKTDKIVLEKARIEEKQKLENEEFISVFNENRKTELQTELEIAKTYSLTEKKLLRQLELFENQKQFLKLLKLDELAQDFGTNRSTLSALLNKEKGNFNIYLNELRINEVLKDLTENSELRKLSIQEIAENYGFSNPKSFTQQFKVQTGLTPSYFIEQLELTELDYKFR</sequence>
<dbReference type="RefSeq" id="WP_125019715.1">
    <property type="nucleotide sequence ID" value="NZ_RQVQ01000032.1"/>
</dbReference>
<dbReference type="Gene3D" id="1.10.10.60">
    <property type="entry name" value="Homeodomain-like"/>
    <property type="match status" value="1"/>
</dbReference>
<reference evidence="6 7" key="1">
    <citation type="submission" date="2018-11" db="EMBL/GenBank/DDBJ databases">
        <title>Flavobacterium sp. nov., YIM 102701-2 draft genome.</title>
        <authorList>
            <person name="Li G."/>
            <person name="Jiang Y."/>
        </authorList>
    </citation>
    <scope>NUCLEOTIDE SEQUENCE [LARGE SCALE GENOMIC DNA]</scope>
    <source>
        <strain evidence="6 7">YIM 102701-2</strain>
    </source>
</reference>
<evidence type="ECO:0000256" key="1">
    <source>
        <dbReference type="ARBA" id="ARBA00023015"/>
    </source>
</evidence>